<comment type="caution">
    <text evidence="2">The sequence shown here is derived from an EMBL/GenBank/DDBJ whole genome shotgun (WGS) entry which is preliminary data.</text>
</comment>
<proteinExistence type="predicted"/>
<dbReference type="Pfam" id="PF04286">
    <property type="entry name" value="DUF445"/>
    <property type="match status" value="1"/>
</dbReference>
<evidence type="ECO:0000313" key="3">
    <source>
        <dbReference type="Proteomes" id="UP000318431"/>
    </source>
</evidence>
<keyword evidence="1" id="KW-0472">Membrane</keyword>
<sequence length="428" mass="46407">MKHDTDIVRQLDQAEDTFKRGRLRAMQRMAVGLLLLAAVLFAVARALRDQHPAWGYVAAFAEAAMIGAMADWFAVVALFRHPLGIPLWHTAIIPNSKETIGSNLGAFVENHLVTEDGVAAQLKGADLAGRAGQWLQVPENAAGAGKVLASVLARALERVDDERMRAVVREFAGAELAKLDLSRLAGGYLETLVGNGMPQQVLDNVLEKLITWLGDEGNHDTIGEFILRCFAIDNPMIRTMVLGYAPKAIDGLREQAVEIRMNRDHALRAKVGDWIADSARRLQSDPAWQAGVARYQQGALENADLQAALGGLWGGIRERLGAALQGGDPAVQAFIGSAVQDGGRVLAEPGAVRDWVNGAIEAGGTALVRRYRGEVGKFIERQLARWTREEMSDRIELAIGRDLQFIRINGTIVGGLVGLLIHALTQAF</sequence>
<dbReference type="OrthoDB" id="9769590at2"/>
<evidence type="ECO:0000256" key="1">
    <source>
        <dbReference type="SAM" id="Phobius"/>
    </source>
</evidence>
<evidence type="ECO:0000313" key="2">
    <source>
        <dbReference type="EMBL" id="TWI69718.1"/>
    </source>
</evidence>
<accession>A0A562RKZ4</accession>
<dbReference type="Proteomes" id="UP000318431">
    <property type="component" value="Unassembled WGS sequence"/>
</dbReference>
<keyword evidence="3" id="KW-1185">Reference proteome</keyword>
<organism evidence="2 3">
    <name type="scientific">Pseudoduganella lurida</name>
    <dbReference type="NCBI Taxonomy" id="1036180"/>
    <lineage>
        <taxon>Bacteria</taxon>
        <taxon>Pseudomonadati</taxon>
        <taxon>Pseudomonadota</taxon>
        <taxon>Betaproteobacteria</taxon>
        <taxon>Burkholderiales</taxon>
        <taxon>Oxalobacteraceae</taxon>
        <taxon>Telluria group</taxon>
        <taxon>Pseudoduganella</taxon>
    </lineage>
</organism>
<dbReference type="GO" id="GO:0005886">
    <property type="term" value="C:plasma membrane"/>
    <property type="evidence" value="ECO:0007669"/>
    <property type="project" value="TreeGrafter"/>
</dbReference>
<dbReference type="PANTHER" id="PTHR38442:SF1">
    <property type="entry name" value="INNER MEMBRANE PROTEIN"/>
    <property type="match status" value="1"/>
</dbReference>
<dbReference type="EMBL" id="VLLB01000001">
    <property type="protein sequence ID" value="TWI69718.1"/>
    <property type="molecule type" value="Genomic_DNA"/>
</dbReference>
<dbReference type="RefSeq" id="WP_145647456.1">
    <property type="nucleotide sequence ID" value="NZ_VLLB01000001.1"/>
</dbReference>
<dbReference type="InterPro" id="IPR007383">
    <property type="entry name" value="DUF445"/>
</dbReference>
<dbReference type="PANTHER" id="PTHR38442">
    <property type="entry name" value="INNER MEMBRANE PROTEIN-RELATED"/>
    <property type="match status" value="1"/>
</dbReference>
<reference evidence="2 3" key="1">
    <citation type="journal article" date="2015" name="Stand. Genomic Sci.">
        <title>Genomic Encyclopedia of Bacterial and Archaeal Type Strains, Phase III: the genomes of soil and plant-associated and newly described type strains.</title>
        <authorList>
            <person name="Whitman W.B."/>
            <person name="Woyke T."/>
            <person name="Klenk H.P."/>
            <person name="Zhou Y."/>
            <person name="Lilburn T.G."/>
            <person name="Beck B.J."/>
            <person name="De Vos P."/>
            <person name="Vandamme P."/>
            <person name="Eisen J.A."/>
            <person name="Garrity G."/>
            <person name="Hugenholtz P."/>
            <person name="Kyrpides N.C."/>
        </authorList>
    </citation>
    <scope>NUCLEOTIDE SEQUENCE [LARGE SCALE GENOMIC DNA]</scope>
    <source>
        <strain evidence="2 3">CGMCC 1.10822</strain>
    </source>
</reference>
<feature type="transmembrane region" description="Helical" evidence="1">
    <location>
        <begin position="53"/>
        <end position="79"/>
    </location>
</feature>
<feature type="transmembrane region" description="Helical" evidence="1">
    <location>
        <begin position="29"/>
        <end position="47"/>
    </location>
</feature>
<name>A0A562RKZ4_9BURK</name>
<keyword evidence="1" id="KW-1133">Transmembrane helix</keyword>
<protein>
    <submittedName>
        <fullName evidence="2">Uncharacterized membrane-anchored protein YjiN (DUF445 family)</fullName>
    </submittedName>
</protein>
<gene>
    <name evidence="2" type="ORF">IP91_00791</name>
</gene>
<keyword evidence="1" id="KW-0812">Transmembrane</keyword>
<dbReference type="AlphaFoldDB" id="A0A562RKZ4"/>